<dbReference type="PROSITE" id="PS50297">
    <property type="entry name" value="ANK_REP_REGION"/>
    <property type="match status" value="4"/>
</dbReference>
<evidence type="ECO:0000256" key="3">
    <source>
        <dbReference type="PROSITE-ProRule" id="PRU00023"/>
    </source>
</evidence>
<reference evidence="4 5" key="1">
    <citation type="journal article" date="2008" name="Proc. Natl. Acad. Sci. U.S.A.">
        <title>Niche adaptation and genome expansion in the chlorophyll d-producing cyanobacterium Acaryochloris marina.</title>
        <authorList>
            <person name="Swingley W.D."/>
            <person name="Chen M."/>
            <person name="Cheung P.C."/>
            <person name="Conrad A.L."/>
            <person name="Dejesa L.C."/>
            <person name="Hao J."/>
            <person name="Honchak B.M."/>
            <person name="Karbach L.E."/>
            <person name="Kurdoglu A."/>
            <person name="Lahiri S."/>
            <person name="Mastrian S.D."/>
            <person name="Miyashita H."/>
            <person name="Page L."/>
            <person name="Ramakrishna P."/>
            <person name="Satoh S."/>
            <person name="Sattley W.M."/>
            <person name="Shimada Y."/>
            <person name="Taylor H.L."/>
            <person name="Tomo T."/>
            <person name="Tsuchiya T."/>
            <person name="Wang Z.T."/>
            <person name="Raymond J."/>
            <person name="Mimuro M."/>
            <person name="Blankenship R.E."/>
            <person name="Touchman J.W."/>
        </authorList>
    </citation>
    <scope>NUCLEOTIDE SEQUENCE [LARGE SCALE GENOMIC DNA]</scope>
    <source>
        <strain evidence="5">MBIC 11017</strain>
    </source>
</reference>
<dbReference type="STRING" id="329726.AM1_3866"/>
<dbReference type="eggNOG" id="COG0666">
    <property type="taxonomic scope" value="Bacteria"/>
</dbReference>
<dbReference type="Pfam" id="PF00023">
    <property type="entry name" value="Ank"/>
    <property type="match status" value="2"/>
</dbReference>
<name>B0C712_ACAM1</name>
<dbReference type="HOGENOM" id="CLU_619150_0_0_3"/>
<feature type="repeat" description="ANK" evidence="3">
    <location>
        <begin position="87"/>
        <end position="119"/>
    </location>
</feature>
<dbReference type="Pfam" id="PF12796">
    <property type="entry name" value="Ank_2"/>
    <property type="match status" value="1"/>
</dbReference>
<feature type="repeat" description="ANK" evidence="3">
    <location>
        <begin position="275"/>
        <end position="307"/>
    </location>
</feature>
<dbReference type="KEGG" id="amr:AM1_3866"/>
<protein>
    <submittedName>
        <fullName evidence="4">Ankyrin repeat-containing protein</fullName>
    </submittedName>
</protein>
<dbReference type="InterPro" id="IPR051165">
    <property type="entry name" value="Multifunctional_ANK_Repeat"/>
</dbReference>
<feature type="repeat" description="ANK" evidence="3">
    <location>
        <begin position="400"/>
        <end position="432"/>
    </location>
</feature>
<keyword evidence="2 3" id="KW-0040">ANK repeat</keyword>
<accession>B0C712</accession>
<dbReference type="SUPFAM" id="SSF48403">
    <property type="entry name" value="Ankyrin repeat"/>
    <property type="match status" value="1"/>
</dbReference>
<evidence type="ECO:0000256" key="2">
    <source>
        <dbReference type="ARBA" id="ARBA00023043"/>
    </source>
</evidence>
<dbReference type="PANTHER" id="PTHR24123:SF33">
    <property type="entry name" value="PROTEIN HOS4"/>
    <property type="match status" value="1"/>
</dbReference>
<organism evidence="4 5">
    <name type="scientific">Acaryochloris marina (strain MBIC 11017)</name>
    <dbReference type="NCBI Taxonomy" id="329726"/>
    <lineage>
        <taxon>Bacteria</taxon>
        <taxon>Bacillati</taxon>
        <taxon>Cyanobacteriota</taxon>
        <taxon>Cyanophyceae</taxon>
        <taxon>Acaryochloridales</taxon>
        <taxon>Acaryochloridaceae</taxon>
        <taxon>Acaryochloris</taxon>
    </lineage>
</organism>
<keyword evidence="5" id="KW-1185">Reference proteome</keyword>
<proteinExistence type="predicted"/>
<evidence type="ECO:0000313" key="5">
    <source>
        <dbReference type="Proteomes" id="UP000000268"/>
    </source>
</evidence>
<dbReference type="Gene3D" id="1.25.40.20">
    <property type="entry name" value="Ankyrin repeat-containing domain"/>
    <property type="match status" value="3"/>
</dbReference>
<dbReference type="EMBL" id="CP000828">
    <property type="protein sequence ID" value="ABW28851.1"/>
    <property type="molecule type" value="Genomic_DNA"/>
</dbReference>
<dbReference type="AlphaFoldDB" id="B0C712"/>
<dbReference type="InterPro" id="IPR036770">
    <property type="entry name" value="Ankyrin_rpt-contain_sf"/>
</dbReference>
<dbReference type="PROSITE" id="PS50088">
    <property type="entry name" value="ANK_REPEAT"/>
    <property type="match status" value="4"/>
</dbReference>
<feature type="repeat" description="ANK" evidence="3">
    <location>
        <begin position="118"/>
        <end position="150"/>
    </location>
</feature>
<dbReference type="OrthoDB" id="7915178at2"/>
<gene>
    <name evidence="4" type="ordered locus">AM1_3866</name>
</gene>
<dbReference type="InterPro" id="IPR002110">
    <property type="entry name" value="Ankyrin_rpt"/>
</dbReference>
<keyword evidence="1" id="KW-0677">Repeat</keyword>
<dbReference type="Proteomes" id="UP000000268">
    <property type="component" value="Chromosome"/>
</dbReference>
<evidence type="ECO:0000256" key="1">
    <source>
        <dbReference type="ARBA" id="ARBA00022737"/>
    </source>
</evidence>
<dbReference type="SMART" id="SM00248">
    <property type="entry name" value="ANK"/>
    <property type="match status" value="10"/>
</dbReference>
<dbReference type="RefSeq" id="WP_012164217.1">
    <property type="nucleotide sequence ID" value="NC_009925.1"/>
</dbReference>
<evidence type="ECO:0000313" key="4">
    <source>
        <dbReference type="EMBL" id="ABW28851.1"/>
    </source>
</evidence>
<sequence length="442" mass="49397">MSKTEASWQTLALKINFNLDGQIGEQLYQAIHEDQAHHFHNLLHKNKIDVATYGPVFLTEAISAGSLHTIQLLIHLELSINWKYDLQDEYPLTQACRLGRLDIVKFLIQAGANINLSGYESPLWAAINSNHLHIAEFLINSGADINIEIDDFYNLLGIAADKGHLEGVKLLTESAIHQSLNPELLNIELALHHAAISGEAEIFSYLVNFCTHQLEFFDYSAIDDLQDTLQIGIIRKSRREDPCISDCLKAVAENDITRLQELIASGIDINLYTDKGYTLLHTAIDQESIGVVHVLLDAGIDYELQDEDCFHATPLLMASRGNFPHHPEIVEALLRAGADVKANHKGMTPLMIAINTYFKQIIDVPEFFVRPSREARRRNAIQVIRLLLQFCSEVNSQDLQGRTPLMLAAPTNDSILMQLLLFSGAAPSLQDTAGKTYVDYVP</sequence>
<dbReference type="PANTHER" id="PTHR24123">
    <property type="entry name" value="ANKYRIN REPEAT-CONTAINING"/>
    <property type="match status" value="1"/>
</dbReference>